<evidence type="ECO:0000313" key="4">
    <source>
        <dbReference type="EMBL" id="CAD8650760.1"/>
    </source>
</evidence>
<evidence type="ECO:0000256" key="2">
    <source>
        <dbReference type="ARBA" id="ARBA00062827"/>
    </source>
</evidence>
<dbReference type="GO" id="GO:0004252">
    <property type="term" value="F:serine-type endopeptidase activity"/>
    <property type="evidence" value="ECO:0007669"/>
    <property type="project" value="InterPro"/>
</dbReference>
<proteinExistence type="inferred from homology"/>
<dbReference type="NCBIfam" id="NF009204">
    <property type="entry name" value="PRK12552.1"/>
    <property type="match status" value="1"/>
</dbReference>
<dbReference type="PANTHER" id="PTHR10381">
    <property type="entry name" value="ATP-DEPENDENT CLP PROTEASE PROTEOLYTIC SUBUNIT"/>
    <property type="match status" value="1"/>
</dbReference>
<evidence type="ECO:0000256" key="3">
    <source>
        <dbReference type="RuleBase" id="RU003567"/>
    </source>
</evidence>
<dbReference type="Gene3D" id="3.90.226.10">
    <property type="entry name" value="2-enoyl-CoA Hydratase, Chain A, domain 1"/>
    <property type="match status" value="1"/>
</dbReference>
<dbReference type="InterPro" id="IPR029045">
    <property type="entry name" value="ClpP/crotonase-like_dom_sf"/>
</dbReference>
<dbReference type="GO" id="GO:0004176">
    <property type="term" value="F:ATP-dependent peptidase activity"/>
    <property type="evidence" value="ECO:0007669"/>
    <property type="project" value="InterPro"/>
</dbReference>
<dbReference type="FunFam" id="3.90.226.10:FF:000020">
    <property type="entry name" value="ATP-dependent Clp protease proteolytic subunit"/>
    <property type="match status" value="1"/>
</dbReference>
<reference evidence="4" key="1">
    <citation type="submission" date="2021-01" db="EMBL/GenBank/DDBJ databases">
        <authorList>
            <person name="Corre E."/>
            <person name="Pelletier E."/>
            <person name="Niang G."/>
            <person name="Scheremetjew M."/>
            <person name="Finn R."/>
            <person name="Kale V."/>
            <person name="Holt S."/>
            <person name="Cochrane G."/>
            <person name="Meng A."/>
            <person name="Brown T."/>
            <person name="Cohen L."/>
        </authorList>
    </citation>
    <scope>NUCLEOTIDE SEQUENCE</scope>
    <source>
        <strain evidence="4">CCMP722</strain>
    </source>
</reference>
<dbReference type="Pfam" id="PF00574">
    <property type="entry name" value="CLP_protease"/>
    <property type="match status" value="1"/>
</dbReference>
<dbReference type="EMBL" id="HBFA01003346">
    <property type="protein sequence ID" value="CAD8650760.1"/>
    <property type="molecule type" value="Transcribed_RNA"/>
</dbReference>
<organism evidence="4">
    <name type="scientific">Pyramimonas obovata</name>
    <dbReference type="NCBI Taxonomy" id="1411642"/>
    <lineage>
        <taxon>Eukaryota</taxon>
        <taxon>Viridiplantae</taxon>
        <taxon>Chlorophyta</taxon>
        <taxon>Pyramimonadophyceae</taxon>
        <taxon>Pyramimonadales</taxon>
        <taxon>Pyramimonadaceae</taxon>
        <taxon>Pyramimonas</taxon>
        <taxon>Pyramimonas incertae sedis</taxon>
    </lineage>
</organism>
<comment type="subunit">
    <text evidence="2">Component of the chloroplastic Clp protease core complex which consist of at least 16 proteins: CLPP4 (3 copies), CLPP5 (3 copies), CLPR4 (2 copies), ClpP1 (1 copy), CLPP6 (1 copy), CLPR2 (1 copy), CLPT1 (1 copy), CLPT2 (1 copy) and 3 copies of CLPP3 and/or CLPR1 and/or CLPR3. The core complex is organized in two heptameric rings, one containing CLPP3,4,5,6 in a 1:2:3:1 ratio and the other CLPP1 and CLPR1,2,3,4 in a 3:1:1:1:1 ratio.</text>
</comment>
<dbReference type="GO" id="GO:0009536">
    <property type="term" value="C:plastid"/>
    <property type="evidence" value="ECO:0007669"/>
    <property type="project" value="UniProtKB-ARBA"/>
</dbReference>
<sequence length="277" mass="30562">MQARTAINGEVTVRTSARGSSAASVRGAARGLAARHASVNAGQSRVVLPRAQRTASIRGRAVRRLDVQAVIPMLQGDASEQAPPDLPSFLFKERIVYLGMSLVPAVTELILAELLYLQYENADKPITMYINSTGTTKEGQKLGYDTEAFAIYDTMNYVKPPIHTLCVGNAWGEAALLLSSGEKGYRASLPSATLMLKQPISQFRGQASDIEIQRKEIRNTKRQTFEILARNCDKEIEDLERDVNRPLYLPPYQAVEYGLIDKVLDSANVVKNPRRPS</sequence>
<dbReference type="GO" id="GO:0006515">
    <property type="term" value="P:protein quality control for misfolded or incompletely synthesized proteins"/>
    <property type="evidence" value="ECO:0007669"/>
    <property type="project" value="TreeGrafter"/>
</dbReference>
<dbReference type="GO" id="GO:0009368">
    <property type="term" value="C:endopeptidase Clp complex"/>
    <property type="evidence" value="ECO:0007669"/>
    <property type="project" value="TreeGrafter"/>
</dbReference>
<accession>A0A7S0MTB3</accession>
<protein>
    <recommendedName>
        <fullName evidence="3">ATP-dependent Clp protease proteolytic subunit</fullName>
    </recommendedName>
</protein>
<name>A0A7S0MTB3_9CHLO</name>
<dbReference type="InterPro" id="IPR023562">
    <property type="entry name" value="ClpP/TepA"/>
</dbReference>
<dbReference type="GO" id="GO:0051117">
    <property type="term" value="F:ATPase binding"/>
    <property type="evidence" value="ECO:0007669"/>
    <property type="project" value="TreeGrafter"/>
</dbReference>
<dbReference type="SUPFAM" id="SSF52096">
    <property type="entry name" value="ClpP/crotonase"/>
    <property type="match status" value="1"/>
</dbReference>
<dbReference type="PRINTS" id="PR00127">
    <property type="entry name" value="CLPPROTEASEP"/>
</dbReference>
<dbReference type="PANTHER" id="PTHR10381:SF47">
    <property type="entry name" value="ATP-DEPENDENT CLP PROTEASE PROTEOLYTIC SUBUNIT-RELATED PROTEIN 4, CHLOROPLASTIC"/>
    <property type="match status" value="1"/>
</dbReference>
<dbReference type="CDD" id="cd07017">
    <property type="entry name" value="S14_ClpP_2"/>
    <property type="match status" value="1"/>
</dbReference>
<evidence type="ECO:0000256" key="1">
    <source>
        <dbReference type="ARBA" id="ARBA00007039"/>
    </source>
</evidence>
<dbReference type="AlphaFoldDB" id="A0A7S0MTB3"/>
<dbReference type="InterPro" id="IPR001907">
    <property type="entry name" value="ClpP"/>
</dbReference>
<gene>
    <name evidence="4" type="ORF">POBO1169_LOCUS1665</name>
</gene>
<comment type="similarity">
    <text evidence="1 3">Belongs to the peptidase S14 family.</text>
</comment>